<dbReference type="PROSITE" id="PS50181">
    <property type="entry name" value="FBOX"/>
    <property type="match status" value="1"/>
</dbReference>
<dbReference type="EMBL" id="JAVIJP010000034">
    <property type="protein sequence ID" value="KAL3629273.1"/>
    <property type="molecule type" value="Genomic_DNA"/>
</dbReference>
<protein>
    <recommendedName>
        <fullName evidence="2">F-box domain-containing protein</fullName>
    </recommendedName>
</protein>
<feature type="region of interest" description="Disordered" evidence="1">
    <location>
        <begin position="1"/>
        <end position="29"/>
    </location>
</feature>
<dbReference type="Proteomes" id="UP001632038">
    <property type="component" value="Unassembled WGS sequence"/>
</dbReference>
<dbReference type="InterPro" id="IPR036047">
    <property type="entry name" value="F-box-like_dom_sf"/>
</dbReference>
<reference evidence="4" key="1">
    <citation type="journal article" date="2024" name="IScience">
        <title>Strigolactones Initiate the Formation of Haustorium-like Structures in Castilleja.</title>
        <authorList>
            <person name="Buerger M."/>
            <person name="Peterson D."/>
            <person name="Chory J."/>
        </authorList>
    </citation>
    <scope>NUCLEOTIDE SEQUENCE [LARGE SCALE GENOMIC DNA]</scope>
</reference>
<comment type="caution">
    <text evidence="3">The sequence shown here is derived from an EMBL/GenBank/DDBJ whole genome shotgun (WGS) entry which is preliminary data.</text>
</comment>
<evidence type="ECO:0000313" key="4">
    <source>
        <dbReference type="Proteomes" id="UP001632038"/>
    </source>
</evidence>
<organism evidence="3 4">
    <name type="scientific">Castilleja foliolosa</name>
    <dbReference type="NCBI Taxonomy" id="1961234"/>
    <lineage>
        <taxon>Eukaryota</taxon>
        <taxon>Viridiplantae</taxon>
        <taxon>Streptophyta</taxon>
        <taxon>Embryophyta</taxon>
        <taxon>Tracheophyta</taxon>
        <taxon>Spermatophyta</taxon>
        <taxon>Magnoliopsida</taxon>
        <taxon>eudicotyledons</taxon>
        <taxon>Gunneridae</taxon>
        <taxon>Pentapetalae</taxon>
        <taxon>asterids</taxon>
        <taxon>lamiids</taxon>
        <taxon>Lamiales</taxon>
        <taxon>Orobanchaceae</taxon>
        <taxon>Pedicularideae</taxon>
        <taxon>Castillejinae</taxon>
        <taxon>Castilleja</taxon>
    </lineage>
</organism>
<name>A0ABD3CH84_9LAMI</name>
<sequence length="168" mass="19457">MDSNKTCQPPPASRKEAKMKPEMVGGNNNSTRTYHPRLTDIKSLPDEVLFEVLVRLSAQDIYDLARLVCSKWYHMIHTRAFIYAHLQRSTYGLLFNLCWKIHYSCLWEKAVESRYLRRSTISGSIHRLVVMDCCWGLKVGSTIIFMSRITQQDKCLLSLSLLVTQITQ</sequence>
<feature type="domain" description="F-box" evidence="2">
    <location>
        <begin position="38"/>
        <end position="86"/>
    </location>
</feature>
<dbReference type="Gene3D" id="1.20.1280.50">
    <property type="match status" value="1"/>
</dbReference>
<accession>A0ABD3CH84</accession>
<evidence type="ECO:0000256" key="1">
    <source>
        <dbReference type="SAM" id="MobiDB-lite"/>
    </source>
</evidence>
<dbReference type="InterPro" id="IPR001810">
    <property type="entry name" value="F-box_dom"/>
</dbReference>
<proteinExistence type="predicted"/>
<dbReference type="AlphaFoldDB" id="A0ABD3CH84"/>
<dbReference type="Pfam" id="PF12937">
    <property type="entry name" value="F-box-like"/>
    <property type="match status" value="1"/>
</dbReference>
<gene>
    <name evidence="3" type="ORF">CASFOL_026495</name>
</gene>
<keyword evidence="4" id="KW-1185">Reference proteome</keyword>
<evidence type="ECO:0000313" key="3">
    <source>
        <dbReference type="EMBL" id="KAL3629273.1"/>
    </source>
</evidence>
<dbReference type="SUPFAM" id="SSF81383">
    <property type="entry name" value="F-box domain"/>
    <property type="match status" value="1"/>
</dbReference>
<evidence type="ECO:0000259" key="2">
    <source>
        <dbReference type="PROSITE" id="PS50181"/>
    </source>
</evidence>